<dbReference type="InterPro" id="IPR002125">
    <property type="entry name" value="CMP_dCMP_dom"/>
</dbReference>
<reference evidence="3 4" key="1">
    <citation type="submission" date="2022-01" db="EMBL/GenBank/DDBJ databases">
        <title>A chromosomal length assembly of Cordylochernes scorpioides.</title>
        <authorList>
            <person name="Zeh D."/>
            <person name="Zeh J."/>
        </authorList>
    </citation>
    <scope>NUCLEOTIDE SEQUENCE [LARGE SCALE GENOMIC DNA]</scope>
    <source>
        <strain evidence="3">IN4F17</strain>
        <tissue evidence="3">Whole Body</tissue>
    </source>
</reference>
<dbReference type="EMBL" id="CP092863">
    <property type="protein sequence ID" value="UYV60126.1"/>
    <property type="molecule type" value="Genomic_DNA"/>
</dbReference>
<dbReference type="Pfam" id="PF00383">
    <property type="entry name" value="dCMP_cyt_deam_1"/>
    <property type="match status" value="1"/>
</dbReference>
<dbReference type="PANTHER" id="PTHR11079:SF149">
    <property type="entry name" value="TRNA-SPECIFIC ADENOSINE DEAMINASE 2"/>
    <property type="match status" value="1"/>
</dbReference>
<accession>A0ABY6JUJ9</accession>
<dbReference type="Proteomes" id="UP001235939">
    <property type="component" value="Chromosome 01"/>
</dbReference>
<protein>
    <submittedName>
        <fullName evidence="3">ADAT2</fullName>
    </submittedName>
</protein>
<dbReference type="Gene3D" id="3.40.140.10">
    <property type="entry name" value="Cytidine Deaminase, domain 2"/>
    <property type="match status" value="1"/>
</dbReference>
<dbReference type="PROSITE" id="PS51747">
    <property type="entry name" value="CYT_DCMP_DEAMINASES_2"/>
    <property type="match status" value="1"/>
</dbReference>
<evidence type="ECO:0000256" key="1">
    <source>
        <dbReference type="ARBA" id="ARBA00022801"/>
    </source>
</evidence>
<keyword evidence="4" id="KW-1185">Reference proteome</keyword>
<feature type="domain" description="CMP/dCMP-type deaminase" evidence="2">
    <location>
        <begin position="1"/>
        <end position="109"/>
    </location>
</feature>
<keyword evidence="1" id="KW-0378">Hydrolase</keyword>
<dbReference type="PANTHER" id="PTHR11079">
    <property type="entry name" value="CYTOSINE DEAMINASE FAMILY MEMBER"/>
    <property type="match status" value="1"/>
</dbReference>
<dbReference type="SUPFAM" id="SSF53927">
    <property type="entry name" value="Cytidine deaminase-like"/>
    <property type="match status" value="1"/>
</dbReference>
<evidence type="ECO:0000313" key="4">
    <source>
        <dbReference type="Proteomes" id="UP001235939"/>
    </source>
</evidence>
<evidence type="ECO:0000259" key="2">
    <source>
        <dbReference type="PROSITE" id="PS51747"/>
    </source>
</evidence>
<sequence length="167" mass="18136">MDEAFDLAREALAAGEVPIGCVFTHQGSIVARSRNTVTETKNGTRHAELNCIDQVLEANSKEKAEQIFREMTVIATVEPCILCLAALRKLGVRNLIYGCSNDKFGGCGSVLDIHHMAAYDGELAITKGVRAEEAINLIKTFYTGLNPNAPITRSNKKKKLESSTAPQ</sequence>
<organism evidence="3 4">
    <name type="scientific">Cordylochernes scorpioides</name>
    <dbReference type="NCBI Taxonomy" id="51811"/>
    <lineage>
        <taxon>Eukaryota</taxon>
        <taxon>Metazoa</taxon>
        <taxon>Ecdysozoa</taxon>
        <taxon>Arthropoda</taxon>
        <taxon>Chelicerata</taxon>
        <taxon>Arachnida</taxon>
        <taxon>Pseudoscorpiones</taxon>
        <taxon>Cheliferoidea</taxon>
        <taxon>Chernetidae</taxon>
        <taxon>Cordylochernes</taxon>
    </lineage>
</organism>
<gene>
    <name evidence="3" type="ORF">LAZ67_1000050</name>
</gene>
<evidence type="ECO:0000313" key="3">
    <source>
        <dbReference type="EMBL" id="UYV60126.1"/>
    </source>
</evidence>
<dbReference type="InterPro" id="IPR016193">
    <property type="entry name" value="Cytidine_deaminase-like"/>
</dbReference>
<name>A0ABY6JUJ9_9ARAC</name>
<proteinExistence type="predicted"/>
<dbReference type="CDD" id="cd01285">
    <property type="entry name" value="nucleoside_deaminase"/>
    <property type="match status" value="1"/>
</dbReference>